<evidence type="ECO:0000259" key="2">
    <source>
        <dbReference type="Pfam" id="PF10551"/>
    </source>
</evidence>
<dbReference type="PANTHER" id="PTHR47718">
    <property type="entry name" value="OS01G0519700 PROTEIN"/>
    <property type="match status" value="1"/>
</dbReference>
<dbReference type="InterPro" id="IPR004330">
    <property type="entry name" value="FAR1_DNA_bnd_dom"/>
</dbReference>
<organism evidence="3 4">
    <name type="scientific">Triticum urartu</name>
    <name type="common">Red wild einkorn</name>
    <name type="synonym">Crithodium urartu</name>
    <dbReference type="NCBI Taxonomy" id="4572"/>
    <lineage>
        <taxon>Eukaryota</taxon>
        <taxon>Viridiplantae</taxon>
        <taxon>Streptophyta</taxon>
        <taxon>Embryophyta</taxon>
        <taxon>Tracheophyta</taxon>
        <taxon>Spermatophyta</taxon>
        <taxon>Magnoliopsida</taxon>
        <taxon>Liliopsida</taxon>
        <taxon>Poales</taxon>
        <taxon>Poaceae</taxon>
        <taxon>BOP clade</taxon>
        <taxon>Pooideae</taxon>
        <taxon>Triticodae</taxon>
        <taxon>Triticeae</taxon>
        <taxon>Triticinae</taxon>
        <taxon>Triticum</taxon>
    </lineage>
</organism>
<evidence type="ECO:0008006" key="5">
    <source>
        <dbReference type="Google" id="ProtNLM"/>
    </source>
</evidence>
<feature type="domain" description="FAR1" evidence="1">
    <location>
        <begin position="30"/>
        <end position="122"/>
    </location>
</feature>
<dbReference type="PANTHER" id="PTHR47718:SF13">
    <property type="entry name" value="OS09G0290500 PROTEIN"/>
    <property type="match status" value="1"/>
</dbReference>
<reference evidence="3" key="2">
    <citation type="submission" date="2018-03" db="EMBL/GenBank/DDBJ databases">
        <title>The Triticum urartu genome reveals the dynamic nature of wheat genome evolution.</title>
        <authorList>
            <person name="Ling H."/>
            <person name="Ma B."/>
            <person name="Shi X."/>
            <person name="Liu H."/>
            <person name="Dong L."/>
            <person name="Sun H."/>
            <person name="Cao Y."/>
            <person name="Gao Q."/>
            <person name="Zheng S."/>
            <person name="Li Y."/>
            <person name="Yu Y."/>
            <person name="Du H."/>
            <person name="Qi M."/>
            <person name="Li Y."/>
            <person name="Yu H."/>
            <person name="Cui Y."/>
            <person name="Wang N."/>
            <person name="Chen C."/>
            <person name="Wu H."/>
            <person name="Zhao Y."/>
            <person name="Zhang J."/>
            <person name="Li Y."/>
            <person name="Zhou W."/>
            <person name="Zhang B."/>
            <person name="Hu W."/>
            <person name="Eijk M."/>
            <person name="Tang J."/>
            <person name="Witsenboer H."/>
            <person name="Zhao S."/>
            <person name="Li Z."/>
            <person name="Zhang A."/>
            <person name="Wang D."/>
            <person name="Liang C."/>
        </authorList>
    </citation>
    <scope>NUCLEOTIDE SEQUENCE [LARGE SCALE GENOMIC DNA]</scope>
    <source>
        <strain evidence="3">cv. G1812</strain>
    </source>
</reference>
<evidence type="ECO:0000259" key="1">
    <source>
        <dbReference type="Pfam" id="PF03101"/>
    </source>
</evidence>
<sequence length="494" mass="58423">MCYDEYQQESLDRHWAVMVKTFRSLDEVYTFYNKHARERGFNIRKDSIKFSKDRARTPRLRRYLCSAAGKRQAKFCTMEGRTRRLRPESRFLCEAHLTVKLDKKLNLWYVSSFSDDHSHTLARPDEVPFLRSHNQIKAFERAEILAMAGAGIRKHIIFDNIVSRYGSYAKSPFQRTKLYNMCYREKMKLLAQGDADTAVGIMLTRKDRDPDFFFEHTVDAEGRLQNLFWCDSQSRRDYLDYGDIVVFDSTYKMNSYGMPFILFVGLNNHRCTTVFSCAIVSDETEATYVWLLNTFLKANYQKRPKSVITDGDAAMIRAIRKVLSDVWHRLCSWHIEKNMQKHLNHKSLKEFRALLYYATTHKVFEERWAAFVRKWQTEKTKTWLHRMYRKRTLWAASYLSGGFFLGMRSNQRSESLNSSLHLHLDYGMTIVDMIVHYENCIVRLRENEAYDDYTSQTLSVTVTECQAIESYAAKAFTQANFYMLQQDMKKVQEL</sequence>
<reference evidence="4" key="1">
    <citation type="journal article" date="2013" name="Nature">
        <title>Draft genome of the wheat A-genome progenitor Triticum urartu.</title>
        <authorList>
            <person name="Ling H.Q."/>
            <person name="Zhao S."/>
            <person name="Liu D."/>
            <person name="Wang J."/>
            <person name="Sun H."/>
            <person name="Zhang C."/>
            <person name="Fan H."/>
            <person name="Li D."/>
            <person name="Dong L."/>
            <person name="Tao Y."/>
            <person name="Gao C."/>
            <person name="Wu H."/>
            <person name="Li Y."/>
            <person name="Cui Y."/>
            <person name="Guo X."/>
            <person name="Zheng S."/>
            <person name="Wang B."/>
            <person name="Yu K."/>
            <person name="Liang Q."/>
            <person name="Yang W."/>
            <person name="Lou X."/>
            <person name="Chen J."/>
            <person name="Feng M."/>
            <person name="Jian J."/>
            <person name="Zhang X."/>
            <person name="Luo G."/>
            <person name="Jiang Y."/>
            <person name="Liu J."/>
            <person name="Wang Z."/>
            <person name="Sha Y."/>
            <person name="Zhang B."/>
            <person name="Wu H."/>
            <person name="Tang D."/>
            <person name="Shen Q."/>
            <person name="Xue P."/>
            <person name="Zou S."/>
            <person name="Wang X."/>
            <person name="Liu X."/>
            <person name="Wang F."/>
            <person name="Yang Y."/>
            <person name="An X."/>
            <person name="Dong Z."/>
            <person name="Zhang K."/>
            <person name="Zhang X."/>
            <person name="Luo M.C."/>
            <person name="Dvorak J."/>
            <person name="Tong Y."/>
            <person name="Wang J."/>
            <person name="Yang H."/>
            <person name="Li Z."/>
            <person name="Wang D."/>
            <person name="Zhang A."/>
            <person name="Wang J."/>
        </authorList>
    </citation>
    <scope>NUCLEOTIDE SEQUENCE</scope>
    <source>
        <strain evidence="4">cv. G1812</strain>
    </source>
</reference>
<accession>A0A8R7JVW9</accession>
<dbReference type="Pfam" id="PF03101">
    <property type="entry name" value="FAR1"/>
    <property type="match status" value="1"/>
</dbReference>
<evidence type="ECO:0000313" key="4">
    <source>
        <dbReference type="Proteomes" id="UP000015106"/>
    </source>
</evidence>
<proteinExistence type="predicted"/>
<dbReference type="EnsemblPlants" id="TuG1812G0100000747.01.T01">
    <property type="protein sequence ID" value="TuG1812G0100000747.01.T01"/>
    <property type="gene ID" value="TuG1812G0100000747.01"/>
</dbReference>
<dbReference type="Proteomes" id="UP000015106">
    <property type="component" value="Chromosome 1"/>
</dbReference>
<reference evidence="3" key="3">
    <citation type="submission" date="2022-06" db="UniProtKB">
        <authorList>
            <consortium name="EnsemblPlants"/>
        </authorList>
    </citation>
    <scope>IDENTIFICATION</scope>
</reference>
<protein>
    <recommendedName>
        <fullName evidence="5">Protein FAR1-RELATED SEQUENCE</fullName>
    </recommendedName>
</protein>
<feature type="domain" description="MULE transposase" evidence="2">
    <location>
        <begin position="244"/>
        <end position="338"/>
    </location>
</feature>
<evidence type="ECO:0000313" key="3">
    <source>
        <dbReference type="EnsemblPlants" id="TuG1812G0100000747.01.T01"/>
    </source>
</evidence>
<dbReference type="AlphaFoldDB" id="A0A8R7JVW9"/>
<dbReference type="Pfam" id="PF10551">
    <property type="entry name" value="MULE"/>
    <property type="match status" value="1"/>
</dbReference>
<keyword evidence="4" id="KW-1185">Reference proteome</keyword>
<dbReference type="InterPro" id="IPR018289">
    <property type="entry name" value="MULE_transposase_dom"/>
</dbReference>
<dbReference type="Gramene" id="TuG1812G0100000747.01.T01">
    <property type="protein sequence ID" value="TuG1812G0100000747.01.T01"/>
    <property type="gene ID" value="TuG1812G0100000747.01"/>
</dbReference>
<name>A0A8R7JVW9_TRIUA</name>